<evidence type="ECO:0000313" key="2">
    <source>
        <dbReference type="Proteomes" id="UP000008144"/>
    </source>
</evidence>
<keyword evidence="2" id="KW-1185">Reference proteome</keyword>
<evidence type="ECO:0000313" key="1">
    <source>
        <dbReference type="Ensembl" id="ENSCINP00000035563.1"/>
    </source>
</evidence>
<organism evidence="1 2">
    <name type="scientific">Ciona intestinalis</name>
    <name type="common">Transparent sea squirt</name>
    <name type="synonym">Ascidia intestinalis</name>
    <dbReference type="NCBI Taxonomy" id="7719"/>
    <lineage>
        <taxon>Eukaryota</taxon>
        <taxon>Metazoa</taxon>
        <taxon>Chordata</taxon>
        <taxon>Tunicata</taxon>
        <taxon>Ascidiacea</taxon>
        <taxon>Phlebobranchia</taxon>
        <taxon>Cionidae</taxon>
        <taxon>Ciona</taxon>
    </lineage>
</organism>
<dbReference type="EMBL" id="EAAA01002176">
    <property type="status" value="NOT_ANNOTATED_CDS"/>
    <property type="molecule type" value="Genomic_DNA"/>
</dbReference>
<dbReference type="Ensembl" id="ENSCINT00000035696.1">
    <property type="protein sequence ID" value="ENSCINP00000035563.1"/>
    <property type="gene ID" value="ENSCING00000021913.1"/>
</dbReference>
<name>H2Y0X9_CIOIN</name>
<dbReference type="AlphaFoldDB" id="H2Y0X9"/>
<dbReference type="InParanoid" id="H2Y0X9"/>
<dbReference type="EMBL" id="EAAA01002177">
    <property type="status" value="NOT_ANNOTATED_CDS"/>
    <property type="molecule type" value="Genomic_DNA"/>
</dbReference>
<sequence>WEHPRINDHQLILHHITDDTCTHTASKSAQGLSTEWETSCCHLHALIKASKTSPKPIFRLGNQIWMFHF</sequence>
<reference evidence="1" key="2">
    <citation type="journal article" date="2008" name="Genome Biol.">
        <title>Improved genome assembly and evidence-based global gene model set for the chordate Ciona intestinalis: new insight into intron and operon populations.</title>
        <authorList>
            <person name="Satou Y."/>
            <person name="Mineta K."/>
            <person name="Ogasawara M."/>
            <person name="Sasakura Y."/>
            <person name="Shoguchi E."/>
            <person name="Ueno K."/>
            <person name="Yamada L."/>
            <person name="Matsumoto J."/>
            <person name="Wasserscheid J."/>
            <person name="Dewar K."/>
            <person name="Wiley G.B."/>
            <person name="Macmil S.L."/>
            <person name="Roe B.A."/>
            <person name="Zeller R.W."/>
            <person name="Hastings K.E."/>
            <person name="Lemaire P."/>
            <person name="Lindquist E."/>
            <person name="Endo T."/>
            <person name="Hotta K."/>
            <person name="Inaba K."/>
        </authorList>
    </citation>
    <scope>NUCLEOTIDE SEQUENCE [LARGE SCALE GENOMIC DNA]</scope>
    <source>
        <strain evidence="1">wild type</strain>
    </source>
</reference>
<dbReference type="HOGENOM" id="CLU_2782350_0_0_1"/>
<protein>
    <submittedName>
        <fullName evidence="1">Uncharacterized protein</fullName>
    </submittedName>
</protein>
<dbReference type="Proteomes" id="UP000008144">
    <property type="component" value="Chromosome 5"/>
</dbReference>
<reference evidence="2" key="1">
    <citation type="journal article" date="2002" name="Science">
        <title>The draft genome of Ciona intestinalis: insights into chordate and vertebrate origins.</title>
        <authorList>
            <person name="Dehal P."/>
            <person name="Satou Y."/>
            <person name="Campbell R.K."/>
            <person name="Chapman J."/>
            <person name="Degnan B."/>
            <person name="De Tomaso A."/>
            <person name="Davidson B."/>
            <person name="Di Gregorio A."/>
            <person name="Gelpke M."/>
            <person name="Goodstein D.M."/>
            <person name="Harafuji N."/>
            <person name="Hastings K.E."/>
            <person name="Ho I."/>
            <person name="Hotta K."/>
            <person name="Huang W."/>
            <person name="Kawashima T."/>
            <person name="Lemaire P."/>
            <person name="Martinez D."/>
            <person name="Meinertzhagen I.A."/>
            <person name="Necula S."/>
            <person name="Nonaka M."/>
            <person name="Putnam N."/>
            <person name="Rash S."/>
            <person name="Saiga H."/>
            <person name="Satake M."/>
            <person name="Terry A."/>
            <person name="Yamada L."/>
            <person name="Wang H.G."/>
            <person name="Awazu S."/>
            <person name="Azumi K."/>
            <person name="Boore J."/>
            <person name="Branno M."/>
            <person name="Chin-Bow S."/>
            <person name="DeSantis R."/>
            <person name="Doyle S."/>
            <person name="Francino P."/>
            <person name="Keys D.N."/>
            <person name="Haga S."/>
            <person name="Hayashi H."/>
            <person name="Hino K."/>
            <person name="Imai K.S."/>
            <person name="Inaba K."/>
            <person name="Kano S."/>
            <person name="Kobayashi K."/>
            <person name="Kobayashi M."/>
            <person name="Lee B.I."/>
            <person name="Makabe K.W."/>
            <person name="Manohar C."/>
            <person name="Matassi G."/>
            <person name="Medina M."/>
            <person name="Mochizuki Y."/>
            <person name="Mount S."/>
            <person name="Morishita T."/>
            <person name="Miura S."/>
            <person name="Nakayama A."/>
            <person name="Nishizaka S."/>
            <person name="Nomoto H."/>
            <person name="Ohta F."/>
            <person name="Oishi K."/>
            <person name="Rigoutsos I."/>
            <person name="Sano M."/>
            <person name="Sasaki A."/>
            <person name="Sasakura Y."/>
            <person name="Shoguchi E."/>
            <person name="Shin-i T."/>
            <person name="Spagnuolo A."/>
            <person name="Stainier D."/>
            <person name="Suzuki M.M."/>
            <person name="Tassy O."/>
            <person name="Takatori N."/>
            <person name="Tokuoka M."/>
            <person name="Yagi K."/>
            <person name="Yoshizaki F."/>
            <person name="Wada S."/>
            <person name="Zhang C."/>
            <person name="Hyatt P.D."/>
            <person name="Larimer F."/>
            <person name="Detter C."/>
            <person name="Doggett N."/>
            <person name="Glavina T."/>
            <person name="Hawkins T."/>
            <person name="Richardson P."/>
            <person name="Lucas S."/>
            <person name="Kohara Y."/>
            <person name="Levine M."/>
            <person name="Satoh N."/>
            <person name="Rokhsar D.S."/>
        </authorList>
    </citation>
    <scope>NUCLEOTIDE SEQUENCE [LARGE SCALE GENOMIC DNA]</scope>
</reference>
<proteinExistence type="predicted"/>
<reference evidence="1" key="4">
    <citation type="submission" date="2025-09" db="UniProtKB">
        <authorList>
            <consortium name="Ensembl"/>
        </authorList>
    </citation>
    <scope>IDENTIFICATION</scope>
</reference>
<accession>H2Y0X9</accession>
<reference evidence="1" key="3">
    <citation type="submission" date="2025-08" db="UniProtKB">
        <authorList>
            <consortium name="Ensembl"/>
        </authorList>
    </citation>
    <scope>IDENTIFICATION</scope>
</reference>